<dbReference type="InterPro" id="IPR036676">
    <property type="entry name" value="PurM-like_C_sf"/>
</dbReference>
<dbReference type="EMBL" id="JBBMEI010000052">
    <property type="protein sequence ID" value="MEQ2359428.1"/>
    <property type="molecule type" value="Genomic_DNA"/>
</dbReference>
<dbReference type="Pfam" id="PF02769">
    <property type="entry name" value="AIRS_C"/>
    <property type="match status" value="1"/>
</dbReference>
<protein>
    <submittedName>
        <fullName evidence="2">AIR synthase-related protein</fullName>
    </submittedName>
</protein>
<dbReference type="InterPro" id="IPR010918">
    <property type="entry name" value="PurM-like_C_dom"/>
</dbReference>
<dbReference type="Gene3D" id="3.90.650.10">
    <property type="entry name" value="PurM-like C-terminal domain"/>
    <property type="match status" value="1"/>
</dbReference>
<keyword evidence="3" id="KW-1185">Reference proteome</keyword>
<feature type="domain" description="PurM-like C-terminal" evidence="1">
    <location>
        <begin position="21"/>
        <end position="170"/>
    </location>
</feature>
<gene>
    <name evidence="2" type="ORF">WMO75_14055</name>
</gene>
<organism evidence="2 3">
    <name type="scientific">Blautia intestinihominis</name>
    <dbReference type="NCBI Taxonomy" id="3133152"/>
    <lineage>
        <taxon>Bacteria</taxon>
        <taxon>Bacillati</taxon>
        <taxon>Bacillota</taxon>
        <taxon>Clostridia</taxon>
        <taxon>Lachnospirales</taxon>
        <taxon>Lachnospiraceae</taxon>
        <taxon>Blautia</taxon>
    </lineage>
</organism>
<proteinExistence type="predicted"/>
<name>A0ABV1AP77_9FIRM</name>
<dbReference type="InterPro" id="IPR011854">
    <property type="entry name" value="HypE"/>
</dbReference>
<evidence type="ECO:0000313" key="2">
    <source>
        <dbReference type="EMBL" id="MEQ2359428.1"/>
    </source>
</evidence>
<dbReference type="PANTHER" id="PTHR30303">
    <property type="entry name" value="HYDROGENASE ISOENZYMES FORMATION PROTEIN HYPE"/>
    <property type="match status" value="1"/>
</dbReference>
<dbReference type="PANTHER" id="PTHR30303:SF4">
    <property type="entry name" value="HYDROGENASE EXPRESSION_FORMATION PROTEIN HYPE"/>
    <property type="match status" value="1"/>
</dbReference>
<dbReference type="SUPFAM" id="SSF56042">
    <property type="entry name" value="PurM C-terminal domain-like"/>
    <property type="match status" value="1"/>
</dbReference>
<comment type="caution">
    <text evidence="2">The sequence shown here is derived from an EMBL/GenBank/DDBJ whole genome shotgun (WGS) entry which is preliminary data.</text>
</comment>
<evidence type="ECO:0000313" key="3">
    <source>
        <dbReference type="Proteomes" id="UP001446032"/>
    </source>
</evidence>
<dbReference type="RefSeq" id="WP_118252875.1">
    <property type="nucleotide sequence ID" value="NZ_JBBMEI010000052.1"/>
</dbReference>
<dbReference type="Proteomes" id="UP001446032">
    <property type="component" value="Unassembled WGS sequence"/>
</dbReference>
<accession>A0ABV1AP77</accession>
<sequence>MKLGQQAMEALKSQIDGALEIGDDLVVAGVIAIEGTQILIEKEKEKLLEYFSDGFLWNTVRTLEKCRVPEMLSEPFKDEIHARYDLGTGGVLSGLWKMTEASGTGLRADLRAIPVRQETIEICERLDVNLYKLLSDGAVLLGCTDGAKVVQECLHQQIPAAVIGKAVEGNDRLLYSGGLTRYLERPSQDELTRFSWGEKWRKDKKWQD</sequence>
<reference evidence="2 3" key="1">
    <citation type="submission" date="2024-03" db="EMBL/GenBank/DDBJ databases">
        <title>Human intestinal bacterial collection.</title>
        <authorList>
            <person name="Pauvert C."/>
            <person name="Hitch T.C.A."/>
            <person name="Clavel T."/>
        </authorList>
    </citation>
    <scope>NUCLEOTIDE SEQUENCE [LARGE SCALE GENOMIC DNA]</scope>
    <source>
        <strain evidence="2 3">CLA-AA-H95</strain>
    </source>
</reference>
<evidence type="ECO:0000259" key="1">
    <source>
        <dbReference type="Pfam" id="PF02769"/>
    </source>
</evidence>